<feature type="region of interest" description="Disordered" evidence="1">
    <location>
        <begin position="1"/>
        <end position="28"/>
    </location>
</feature>
<evidence type="ECO:0000313" key="2">
    <source>
        <dbReference type="EMBL" id="CAH3106108.1"/>
    </source>
</evidence>
<evidence type="ECO:0000256" key="1">
    <source>
        <dbReference type="SAM" id="MobiDB-lite"/>
    </source>
</evidence>
<organism evidence="2 3">
    <name type="scientific">Pocillopora meandrina</name>
    <dbReference type="NCBI Taxonomy" id="46732"/>
    <lineage>
        <taxon>Eukaryota</taxon>
        <taxon>Metazoa</taxon>
        <taxon>Cnidaria</taxon>
        <taxon>Anthozoa</taxon>
        <taxon>Hexacorallia</taxon>
        <taxon>Scleractinia</taxon>
        <taxon>Astrocoeniina</taxon>
        <taxon>Pocilloporidae</taxon>
        <taxon>Pocillopora</taxon>
    </lineage>
</organism>
<protein>
    <submittedName>
        <fullName evidence="2">Uncharacterized protein</fullName>
    </submittedName>
</protein>
<name>A0AAU9W8T2_9CNID</name>
<gene>
    <name evidence="2" type="ORF">PMEA_00001329</name>
</gene>
<dbReference type="Proteomes" id="UP001159428">
    <property type="component" value="Unassembled WGS sequence"/>
</dbReference>
<sequence>MSSEQEQTEGFSRSTDTTQPVHGGGNSASVDQVFSMFKDYLEKKLEVKTKQIEGCSRIDKEVVQLKYKGNQKQYELNAELDSIIESIETESERSEPNLPLIKKYSQEARELIRKRQKLIKIADRSKDGWQVLAEYESDELASDSEDEKRLKKARETASRKRRQKDQLTSGSGKKARAAVGSDNQLFRGKKNCLHFTL</sequence>
<keyword evidence="3" id="KW-1185">Reference proteome</keyword>
<feature type="compositionally biased region" description="Polar residues" evidence="1">
    <location>
        <begin position="1"/>
        <end position="20"/>
    </location>
</feature>
<dbReference type="AlphaFoldDB" id="A0AAU9W8T2"/>
<proteinExistence type="predicted"/>
<feature type="region of interest" description="Disordered" evidence="1">
    <location>
        <begin position="138"/>
        <end position="182"/>
    </location>
</feature>
<comment type="caution">
    <text evidence="2">The sequence shown here is derived from an EMBL/GenBank/DDBJ whole genome shotgun (WGS) entry which is preliminary data.</text>
</comment>
<dbReference type="EMBL" id="CALNXJ010000010">
    <property type="protein sequence ID" value="CAH3106108.1"/>
    <property type="molecule type" value="Genomic_DNA"/>
</dbReference>
<feature type="compositionally biased region" description="Basic and acidic residues" evidence="1">
    <location>
        <begin position="146"/>
        <end position="158"/>
    </location>
</feature>
<evidence type="ECO:0000313" key="3">
    <source>
        <dbReference type="Proteomes" id="UP001159428"/>
    </source>
</evidence>
<accession>A0AAU9W8T2</accession>
<reference evidence="2 3" key="1">
    <citation type="submission" date="2022-05" db="EMBL/GenBank/DDBJ databases">
        <authorList>
            <consortium name="Genoscope - CEA"/>
            <person name="William W."/>
        </authorList>
    </citation>
    <scope>NUCLEOTIDE SEQUENCE [LARGE SCALE GENOMIC DNA]</scope>
</reference>